<sequence>MVKVRRSISTRLMDIQESWSSLGTVCSLGVKLKARGRNNSLRLELPQVGVGARDVKQHAAARPVPPVTVSLHDHRAPQVPSGVTQVAASLQPPPTRQGARWRWRRCFTSAVEQICMMPGSFDEIVQGMTECSCLREHQGLTSAPQRL</sequence>
<accession>A0AAW0V6A4</accession>
<evidence type="ECO:0000313" key="2">
    <source>
        <dbReference type="Proteomes" id="UP001487740"/>
    </source>
</evidence>
<organism evidence="1 2">
    <name type="scientific">Scylla paramamosain</name>
    <name type="common">Mud crab</name>
    <dbReference type="NCBI Taxonomy" id="85552"/>
    <lineage>
        <taxon>Eukaryota</taxon>
        <taxon>Metazoa</taxon>
        <taxon>Ecdysozoa</taxon>
        <taxon>Arthropoda</taxon>
        <taxon>Crustacea</taxon>
        <taxon>Multicrustacea</taxon>
        <taxon>Malacostraca</taxon>
        <taxon>Eumalacostraca</taxon>
        <taxon>Eucarida</taxon>
        <taxon>Decapoda</taxon>
        <taxon>Pleocyemata</taxon>
        <taxon>Brachyura</taxon>
        <taxon>Eubrachyura</taxon>
        <taxon>Portunoidea</taxon>
        <taxon>Portunidae</taxon>
        <taxon>Portuninae</taxon>
        <taxon>Scylla</taxon>
    </lineage>
</organism>
<name>A0AAW0V6A4_SCYPA</name>
<dbReference type="AlphaFoldDB" id="A0AAW0V6A4"/>
<reference evidence="1 2" key="1">
    <citation type="submission" date="2023-03" db="EMBL/GenBank/DDBJ databases">
        <title>High-quality genome of Scylla paramamosain provides insights in environmental adaptation.</title>
        <authorList>
            <person name="Zhang L."/>
        </authorList>
    </citation>
    <scope>NUCLEOTIDE SEQUENCE [LARGE SCALE GENOMIC DNA]</scope>
    <source>
        <strain evidence="1">LZ_2023a</strain>
        <tissue evidence="1">Muscle</tissue>
    </source>
</reference>
<dbReference type="Proteomes" id="UP001487740">
    <property type="component" value="Unassembled WGS sequence"/>
</dbReference>
<protein>
    <submittedName>
        <fullName evidence="1">Uncharacterized protein</fullName>
    </submittedName>
</protein>
<keyword evidence="2" id="KW-1185">Reference proteome</keyword>
<gene>
    <name evidence="1" type="ORF">O3P69_002422</name>
</gene>
<comment type="caution">
    <text evidence="1">The sequence shown here is derived from an EMBL/GenBank/DDBJ whole genome shotgun (WGS) entry which is preliminary data.</text>
</comment>
<dbReference type="EMBL" id="JARAKH010000001">
    <property type="protein sequence ID" value="KAK8407864.1"/>
    <property type="molecule type" value="Genomic_DNA"/>
</dbReference>
<proteinExistence type="predicted"/>
<evidence type="ECO:0000313" key="1">
    <source>
        <dbReference type="EMBL" id="KAK8407864.1"/>
    </source>
</evidence>